<accession>A0A6A6TP26</accession>
<dbReference type="OrthoDB" id="3687641at2759"/>
<dbReference type="PANTHER" id="PTHR33365:SF6">
    <property type="entry name" value="OXIDASE USTYA"/>
    <property type="match status" value="1"/>
</dbReference>
<proteinExistence type="inferred from homology"/>
<gene>
    <name evidence="2" type="ORF">K491DRAFT_550412</name>
</gene>
<dbReference type="AlphaFoldDB" id="A0A6A6TP26"/>
<dbReference type="InterPro" id="IPR021765">
    <property type="entry name" value="UstYa-like"/>
</dbReference>
<reference evidence="2" key="1">
    <citation type="journal article" date="2020" name="Stud. Mycol.">
        <title>101 Dothideomycetes genomes: a test case for predicting lifestyles and emergence of pathogens.</title>
        <authorList>
            <person name="Haridas S."/>
            <person name="Albert R."/>
            <person name="Binder M."/>
            <person name="Bloem J."/>
            <person name="Labutti K."/>
            <person name="Salamov A."/>
            <person name="Andreopoulos B."/>
            <person name="Baker S."/>
            <person name="Barry K."/>
            <person name="Bills G."/>
            <person name="Bluhm B."/>
            <person name="Cannon C."/>
            <person name="Castanera R."/>
            <person name="Culley D."/>
            <person name="Daum C."/>
            <person name="Ezra D."/>
            <person name="Gonzalez J."/>
            <person name="Henrissat B."/>
            <person name="Kuo A."/>
            <person name="Liang C."/>
            <person name="Lipzen A."/>
            <person name="Lutzoni F."/>
            <person name="Magnuson J."/>
            <person name="Mondo S."/>
            <person name="Nolan M."/>
            <person name="Ohm R."/>
            <person name="Pangilinan J."/>
            <person name="Park H.-J."/>
            <person name="Ramirez L."/>
            <person name="Alfaro M."/>
            <person name="Sun H."/>
            <person name="Tritt A."/>
            <person name="Yoshinaga Y."/>
            <person name="Zwiers L.-H."/>
            <person name="Turgeon B."/>
            <person name="Goodwin S."/>
            <person name="Spatafora J."/>
            <person name="Crous P."/>
            <person name="Grigoriev I."/>
        </authorList>
    </citation>
    <scope>NUCLEOTIDE SEQUENCE</scope>
    <source>
        <strain evidence="2">CBS 122681</strain>
    </source>
</reference>
<feature type="non-terminal residue" evidence="2">
    <location>
        <position position="198"/>
    </location>
</feature>
<dbReference type="EMBL" id="MU004296">
    <property type="protein sequence ID" value="KAF2660947.1"/>
    <property type="molecule type" value="Genomic_DNA"/>
</dbReference>
<keyword evidence="3" id="KW-1185">Reference proteome</keyword>
<dbReference type="Proteomes" id="UP000799324">
    <property type="component" value="Unassembled WGS sequence"/>
</dbReference>
<evidence type="ECO:0000256" key="1">
    <source>
        <dbReference type="ARBA" id="ARBA00035112"/>
    </source>
</evidence>
<protein>
    <submittedName>
        <fullName evidence="2">Uncharacterized protein</fullName>
    </submittedName>
</protein>
<name>A0A6A6TP26_9PLEO</name>
<comment type="similarity">
    <text evidence="1">Belongs to the ustYa family.</text>
</comment>
<organism evidence="2 3">
    <name type="scientific">Lophiostoma macrostomum CBS 122681</name>
    <dbReference type="NCBI Taxonomy" id="1314788"/>
    <lineage>
        <taxon>Eukaryota</taxon>
        <taxon>Fungi</taxon>
        <taxon>Dikarya</taxon>
        <taxon>Ascomycota</taxon>
        <taxon>Pezizomycotina</taxon>
        <taxon>Dothideomycetes</taxon>
        <taxon>Pleosporomycetidae</taxon>
        <taxon>Pleosporales</taxon>
        <taxon>Lophiostomataceae</taxon>
        <taxon>Lophiostoma</taxon>
    </lineage>
</organism>
<feature type="non-terminal residue" evidence="2">
    <location>
        <position position="1"/>
    </location>
</feature>
<evidence type="ECO:0000313" key="2">
    <source>
        <dbReference type="EMBL" id="KAF2660947.1"/>
    </source>
</evidence>
<dbReference type="GO" id="GO:0043386">
    <property type="term" value="P:mycotoxin biosynthetic process"/>
    <property type="evidence" value="ECO:0007669"/>
    <property type="project" value="InterPro"/>
</dbReference>
<dbReference type="PANTHER" id="PTHR33365">
    <property type="entry name" value="YALI0B05434P"/>
    <property type="match status" value="1"/>
</dbReference>
<dbReference type="Pfam" id="PF11807">
    <property type="entry name" value="UstYa"/>
    <property type="match status" value="1"/>
</dbReference>
<evidence type="ECO:0000313" key="3">
    <source>
        <dbReference type="Proteomes" id="UP000799324"/>
    </source>
</evidence>
<sequence length="198" mass="22994">LTTLAGLQRDIPIKMDEHNIYTDYNETSRNAAWEAINIDDGMIALPDEFVAAKDLPVAQRFPWNDTKGIYLINGHHNLHCVRAIYISLMEFWQGKPQSRLWDHVIHCVDALRQEVICNADDTPRYSTADDNPESGAGQYRMCRNWDALQQWAKQYNACYRYVNQTETIAELPNIERFIYCPEGSPYIPQVEHFFGHVE</sequence>